<accession>A0A5C5Y4G2</accession>
<name>A0A5C5Y4G2_9PLAN</name>
<reference evidence="2 3" key="1">
    <citation type="submission" date="2019-02" db="EMBL/GenBank/DDBJ databases">
        <title>Deep-cultivation of Planctomycetes and their phenomic and genomic characterization uncovers novel biology.</title>
        <authorList>
            <person name="Wiegand S."/>
            <person name="Jogler M."/>
            <person name="Boedeker C."/>
            <person name="Pinto D."/>
            <person name="Vollmers J."/>
            <person name="Rivas-Marin E."/>
            <person name="Kohn T."/>
            <person name="Peeters S.H."/>
            <person name="Heuer A."/>
            <person name="Rast P."/>
            <person name="Oberbeckmann S."/>
            <person name="Bunk B."/>
            <person name="Jeske O."/>
            <person name="Meyerdierks A."/>
            <person name="Storesund J.E."/>
            <person name="Kallscheuer N."/>
            <person name="Luecker S."/>
            <person name="Lage O.M."/>
            <person name="Pohl T."/>
            <person name="Merkel B.J."/>
            <person name="Hornburger P."/>
            <person name="Mueller R.-W."/>
            <person name="Bruemmer F."/>
            <person name="Labrenz M."/>
            <person name="Spormann A.M."/>
            <person name="Op Den Camp H."/>
            <person name="Overmann J."/>
            <person name="Amann R."/>
            <person name="Jetten M.S.M."/>
            <person name="Mascher T."/>
            <person name="Medema M.H."/>
            <person name="Devos D.P."/>
            <person name="Kaster A.-K."/>
            <person name="Ovreas L."/>
            <person name="Rohde M."/>
            <person name="Galperin M.Y."/>
            <person name="Jogler C."/>
        </authorList>
    </citation>
    <scope>NUCLEOTIDE SEQUENCE [LARGE SCALE GENOMIC DNA]</scope>
    <source>
        <strain evidence="2 3">Pan14r</strain>
    </source>
</reference>
<evidence type="ECO:0000313" key="2">
    <source>
        <dbReference type="EMBL" id="TWT69848.1"/>
    </source>
</evidence>
<gene>
    <name evidence="2" type="ORF">Pan14r_21440</name>
</gene>
<keyword evidence="3" id="KW-1185">Reference proteome</keyword>
<feature type="region of interest" description="Disordered" evidence="1">
    <location>
        <begin position="1"/>
        <end position="24"/>
    </location>
</feature>
<proteinExistence type="predicted"/>
<sequence length="68" mass="7192">MPNKDGPGHWSLGPGGAPTPTHPRVTDAKQATAFIAFVPFVRTDQSDIAAQSENRGFRGFSSETACGF</sequence>
<dbReference type="Proteomes" id="UP000317238">
    <property type="component" value="Unassembled WGS sequence"/>
</dbReference>
<dbReference type="EMBL" id="SJPL01000001">
    <property type="protein sequence ID" value="TWT69848.1"/>
    <property type="molecule type" value="Genomic_DNA"/>
</dbReference>
<organism evidence="2 3">
    <name type="scientific">Crateriforma conspicua</name>
    <dbReference type="NCBI Taxonomy" id="2527996"/>
    <lineage>
        <taxon>Bacteria</taxon>
        <taxon>Pseudomonadati</taxon>
        <taxon>Planctomycetota</taxon>
        <taxon>Planctomycetia</taxon>
        <taxon>Planctomycetales</taxon>
        <taxon>Planctomycetaceae</taxon>
        <taxon>Crateriforma</taxon>
    </lineage>
</organism>
<comment type="caution">
    <text evidence="2">The sequence shown here is derived from an EMBL/GenBank/DDBJ whole genome shotgun (WGS) entry which is preliminary data.</text>
</comment>
<evidence type="ECO:0000313" key="3">
    <source>
        <dbReference type="Proteomes" id="UP000317238"/>
    </source>
</evidence>
<protein>
    <submittedName>
        <fullName evidence="2">Uncharacterized protein</fullName>
    </submittedName>
</protein>
<evidence type="ECO:0000256" key="1">
    <source>
        <dbReference type="SAM" id="MobiDB-lite"/>
    </source>
</evidence>
<dbReference type="AlphaFoldDB" id="A0A5C5Y4G2"/>